<evidence type="ECO:0000313" key="5">
    <source>
        <dbReference type="Proteomes" id="UP001460270"/>
    </source>
</evidence>
<dbReference type="FunFam" id="3.30.70.270:FF:000003">
    <property type="entry name" value="Transposon Ty3-G Gag-Pol polyprotein"/>
    <property type="match status" value="1"/>
</dbReference>
<dbReference type="SUPFAM" id="SSF56672">
    <property type="entry name" value="DNA/RNA polymerases"/>
    <property type="match status" value="1"/>
</dbReference>
<dbReference type="Gene3D" id="3.10.10.10">
    <property type="entry name" value="HIV Type 1 Reverse Transcriptase, subunit A, domain 1"/>
    <property type="match status" value="1"/>
</dbReference>
<dbReference type="GO" id="GO:0004523">
    <property type="term" value="F:RNA-DNA hybrid ribonuclease activity"/>
    <property type="evidence" value="ECO:0007669"/>
    <property type="project" value="UniProtKB-EC"/>
</dbReference>
<evidence type="ECO:0000259" key="3">
    <source>
        <dbReference type="PROSITE" id="PS50878"/>
    </source>
</evidence>
<keyword evidence="5" id="KW-1185">Reference proteome</keyword>
<dbReference type="PANTHER" id="PTHR33064:SF29">
    <property type="entry name" value="PEPTIDASE A2 DOMAIN-CONTAINING PROTEIN-RELATED"/>
    <property type="match status" value="1"/>
</dbReference>
<protein>
    <recommendedName>
        <fullName evidence="2">ribonuclease H</fullName>
        <ecNumber evidence="2">3.1.26.4</ecNumber>
    </recommendedName>
</protein>
<dbReference type="Gene3D" id="3.30.70.270">
    <property type="match status" value="2"/>
</dbReference>
<evidence type="ECO:0000256" key="2">
    <source>
        <dbReference type="ARBA" id="ARBA00012180"/>
    </source>
</evidence>
<dbReference type="Pfam" id="PF00078">
    <property type="entry name" value="RVT_1"/>
    <property type="match status" value="1"/>
</dbReference>
<dbReference type="FunFam" id="3.30.70.270:FF:000020">
    <property type="entry name" value="Transposon Tf2-6 polyprotein-like Protein"/>
    <property type="match status" value="1"/>
</dbReference>
<dbReference type="InterPro" id="IPR043502">
    <property type="entry name" value="DNA/RNA_pol_sf"/>
</dbReference>
<feature type="domain" description="Reverse transcriptase" evidence="3">
    <location>
        <begin position="1"/>
        <end position="111"/>
    </location>
</feature>
<evidence type="ECO:0000313" key="4">
    <source>
        <dbReference type="EMBL" id="KAK7929024.1"/>
    </source>
</evidence>
<dbReference type="AlphaFoldDB" id="A0AAW0PK08"/>
<name>A0AAW0PK08_9GOBI</name>
<dbReference type="EC" id="3.1.26.4" evidence="2"/>
<gene>
    <name evidence="4" type="ORF">WMY93_005419</name>
</gene>
<dbReference type="PROSITE" id="PS50878">
    <property type="entry name" value="RT_POL"/>
    <property type="match status" value="1"/>
</dbReference>
<comment type="similarity">
    <text evidence="1">Belongs to the beta type-B retroviral polymerase family. HERV class-II K(HML-2) pol subfamily.</text>
</comment>
<comment type="caution">
    <text evidence="4">The sequence shown here is derived from an EMBL/GenBank/DDBJ whole genome shotgun (WGS) entry which is preliminary data.</text>
</comment>
<dbReference type="InterPro" id="IPR051320">
    <property type="entry name" value="Viral_Replic_Matur_Polypro"/>
</dbReference>
<reference evidence="5" key="1">
    <citation type="submission" date="2024-04" db="EMBL/GenBank/DDBJ databases">
        <title>Salinicola lusitanus LLJ914,a marine bacterium isolated from the Okinawa Trough.</title>
        <authorList>
            <person name="Li J."/>
        </authorList>
    </citation>
    <scope>NUCLEOTIDE SEQUENCE [LARGE SCALE GENOMIC DNA]</scope>
</reference>
<dbReference type="CDD" id="cd01647">
    <property type="entry name" value="RT_LTR"/>
    <property type="match status" value="1"/>
</dbReference>
<proteinExistence type="inferred from homology"/>
<dbReference type="InterPro" id="IPR041577">
    <property type="entry name" value="RT_RNaseH_2"/>
</dbReference>
<sequence>MLKGYWQVPLTSHASDVSAFVTPDYFLQYTVMPFGLCNAPATFQQLVNKVLGGVPNCRAYLDDIVIYTNDWANHIATLREVFKRLSAATLTLNLAKCEFGQGTVQYLGQQVGGGKVCPVETKIAAIVAFPTPTARRELRRFLGMAGYYRRFCKNFSSVAAPLTALTSPSKPYIWSDECQKSFENLKAILCCTPVLSAPDFQRPFKLEVDASMVGAGAVLLQEDDQGIDHPGGGVTCKQILCAGPVSSALCEGAVGGTWLEFL</sequence>
<organism evidence="4 5">
    <name type="scientific">Mugilogobius chulae</name>
    <name type="common">yellowstripe goby</name>
    <dbReference type="NCBI Taxonomy" id="88201"/>
    <lineage>
        <taxon>Eukaryota</taxon>
        <taxon>Metazoa</taxon>
        <taxon>Chordata</taxon>
        <taxon>Craniata</taxon>
        <taxon>Vertebrata</taxon>
        <taxon>Euteleostomi</taxon>
        <taxon>Actinopterygii</taxon>
        <taxon>Neopterygii</taxon>
        <taxon>Teleostei</taxon>
        <taxon>Neoteleostei</taxon>
        <taxon>Acanthomorphata</taxon>
        <taxon>Gobiaria</taxon>
        <taxon>Gobiiformes</taxon>
        <taxon>Gobioidei</taxon>
        <taxon>Gobiidae</taxon>
        <taxon>Gobionellinae</taxon>
        <taxon>Mugilogobius</taxon>
    </lineage>
</organism>
<dbReference type="Proteomes" id="UP001460270">
    <property type="component" value="Unassembled WGS sequence"/>
</dbReference>
<dbReference type="InterPro" id="IPR043128">
    <property type="entry name" value="Rev_trsase/Diguanyl_cyclase"/>
</dbReference>
<accession>A0AAW0PK08</accession>
<dbReference type="EMBL" id="JBBPFD010000004">
    <property type="protein sequence ID" value="KAK7929024.1"/>
    <property type="molecule type" value="Genomic_DNA"/>
</dbReference>
<dbReference type="InterPro" id="IPR000477">
    <property type="entry name" value="RT_dom"/>
</dbReference>
<dbReference type="Pfam" id="PF17919">
    <property type="entry name" value="RT_RNaseH_2"/>
    <property type="match status" value="1"/>
</dbReference>
<evidence type="ECO:0000256" key="1">
    <source>
        <dbReference type="ARBA" id="ARBA00010879"/>
    </source>
</evidence>
<dbReference type="PANTHER" id="PTHR33064">
    <property type="entry name" value="POL PROTEIN"/>
    <property type="match status" value="1"/>
</dbReference>